<dbReference type="Pfam" id="PF00294">
    <property type="entry name" value="PfkB"/>
    <property type="match status" value="1"/>
</dbReference>
<comment type="caution">
    <text evidence="2">The sequence shown here is derived from an EMBL/GenBank/DDBJ whole genome shotgun (WGS) entry which is preliminary data.</text>
</comment>
<reference evidence="2" key="1">
    <citation type="submission" date="2022-11" db="EMBL/GenBank/DDBJ databases">
        <title>Genome Sequence of Cubamyces cubensis.</title>
        <authorList>
            <person name="Buettner E."/>
        </authorList>
    </citation>
    <scope>NUCLEOTIDE SEQUENCE</scope>
    <source>
        <strain evidence="2">MPL-01</strain>
    </source>
</reference>
<evidence type="ECO:0000259" key="1">
    <source>
        <dbReference type="Pfam" id="PF00294"/>
    </source>
</evidence>
<dbReference type="Gene3D" id="3.40.1190.20">
    <property type="match status" value="1"/>
</dbReference>
<accession>A0AAD7XCA5</accession>
<dbReference type="InterPro" id="IPR011611">
    <property type="entry name" value="PfkB_dom"/>
</dbReference>
<feature type="domain" description="Carbohydrate kinase PfkB" evidence="1">
    <location>
        <begin position="197"/>
        <end position="331"/>
    </location>
</feature>
<name>A0AAD7XCA5_9APHY</name>
<evidence type="ECO:0000313" key="2">
    <source>
        <dbReference type="EMBL" id="KAJ8487496.1"/>
    </source>
</evidence>
<dbReference type="AlphaFoldDB" id="A0AAD7XCA5"/>
<sequence>MASETSTRDFVSLGMFIIDEFSFADEDGNPTGRTQAAQVSSRILITAHAILRTLLWMAADRGGEALTPLSAHGYGAAHSLEVQLVNWEGNDFPAHIQEALDSYGPDMWLYRDNPNRSTTRAINSYRGEFRGFDYLTPRIRITPHDLEGTKLARPRIIHFICSPSRALAIMSGVKQDPDWRPITVYEPIPDRCVPEELPALTEVLPYISVLSPNADEALSLLSMPLPPTKELVEEACRRFLDIGVGPNGTGAVVIRSGAMGACVAQREQALVWVDAYWSGPESLDKVVDVTGAGNSFLGGLGAGLVLANGDVPEATLYATVSASFTIEQEGLPRLTRTKDANSAEVELWNGDSPERRLKELQDRLLTRKGTK</sequence>
<dbReference type="EMBL" id="JAPEVG010000078">
    <property type="protein sequence ID" value="KAJ8487496.1"/>
    <property type="molecule type" value="Genomic_DNA"/>
</dbReference>
<dbReference type="InterPro" id="IPR029056">
    <property type="entry name" value="Ribokinase-like"/>
</dbReference>
<organism evidence="2 3">
    <name type="scientific">Trametes cubensis</name>
    <dbReference type="NCBI Taxonomy" id="1111947"/>
    <lineage>
        <taxon>Eukaryota</taxon>
        <taxon>Fungi</taxon>
        <taxon>Dikarya</taxon>
        <taxon>Basidiomycota</taxon>
        <taxon>Agaricomycotina</taxon>
        <taxon>Agaricomycetes</taxon>
        <taxon>Polyporales</taxon>
        <taxon>Polyporaceae</taxon>
        <taxon>Trametes</taxon>
    </lineage>
</organism>
<protein>
    <recommendedName>
        <fullName evidence="1">Carbohydrate kinase PfkB domain-containing protein</fullName>
    </recommendedName>
</protein>
<gene>
    <name evidence="2" type="ORF">ONZ51_g4156</name>
</gene>
<keyword evidence="3" id="KW-1185">Reference proteome</keyword>
<proteinExistence type="predicted"/>
<dbReference type="PANTHER" id="PTHR47098:SF2">
    <property type="entry name" value="PROTEIN MAK32"/>
    <property type="match status" value="1"/>
</dbReference>
<dbReference type="PANTHER" id="PTHR47098">
    <property type="entry name" value="PROTEIN MAK32"/>
    <property type="match status" value="1"/>
</dbReference>
<dbReference type="Proteomes" id="UP001215151">
    <property type="component" value="Unassembled WGS sequence"/>
</dbReference>
<dbReference type="SUPFAM" id="SSF53613">
    <property type="entry name" value="Ribokinase-like"/>
    <property type="match status" value="1"/>
</dbReference>
<evidence type="ECO:0000313" key="3">
    <source>
        <dbReference type="Proteomes" id="UP001215151"/>
    </source>
</evidence>